<dbReference type="PANTHER" id="PTHR33133">
    <property type="entry name" value="OS08G0107100 PROTEIN-RELATED"/>
    <property type="match status" value="1"/>
</dbReference>
<keyword evidence="1" id="KW-0472">Membrane</keyword>
<evidence type="ECO:0000313" key="3">
    <source>
        <dbReference type="Proteomes" id="UP000298416"/>
    </source>
</evidence>
<gene>
    <name evidence="2" type="ORF">SASPL_131202</name>
</gene>
<evidence type="ECO:0000313" key="2">
    <source>
        <dbReference type="EMBL" id="KAG6408198.1"/>
    </source>
</evidence>
<dbReference type="EMBL" id="PNBA02000011">
    <property type="protein sequence ID" value="KAG6408198.1"/>
    <property type="molecule type" value="Genomic_DNA"/>
</dbReference>
<feature type="transmembrane region" description="Helical" evidence="1">
    <location>
        <begin position="28"/>
        <end position="51"/>
    </location>
</feature>
<protein>
    <submittedName>
        <fullName evidence="2">Uncharacterized protein</fullName>
    </submittedName>
</protein>
<reference evidence="2" key="1">
    <citation type="submission" date="2018-01" db="EMBL/GenBank/DDBJ databases">
        <authorList>
            <person name="Mao J.F."/>
        </authorList>
    </citation>
    <scope>NUCLEOTIDE SEQUENCE</scope>
    <source>
        <strain evidence="2">Huo1</strain>
        <tissue evidence="2">Leaf</tissue>
    </source>
</reference>
<keyword evidence="3" id="KW-1185">Reference proteome</keyword>
<feature type="transmembrane region" description="Helical" evidence="1">
    <location>
        <begin position="148"/>
        <end position="176"/>
    </location>
</feature>
<feature type="transmembrane region" description="Helical" evidence="1">
    <location>
        <begin position="196"/>
        <end position="213"/>
    </location>
</feature>
<accession>A0A8X8X9P3</accession>
<name>A0A8X8X9P3_SALSN</name>
<keyword evidence="1" id="KW-0812">Transmembrane</keyword>
<organism evidence="2">
    <name type="scientific">Salvia splendens</name>
    <name type="common">Scarlet sage</name>
    <dbReference type="NCBI Taxonomy" id="180675"/>
    <lineage>
        <taxon>Eukaryota</taxon>
        <taxon>Viridiplantae</taxon>
        <taxon>Streptophyta</taxon>
        <taxon>Embryophyta</taxon>
        <taxon>Tracheophyta</taxon>
        <taxon>Spermatophyta</taxon>
        <taxon>Magnoliopsida</taxon>
        <taxon>eudicotyledons</taxon>
        <taxon>Gunneridae</taxon>
        <taxon>Pentapetalae</taxon>
        <taxon>asterids</taxon>
        <taxon>lamiids</taxon>
        <taxon>Lamiales</taxon>
        <taxon>Lamiaceae</taxon>
        <taxon>Nepetoideae</taxon>
        <taxon>Mentheae</taxon>
        <taxon>Salviinae</taxon>
        <taxon>Salvia</taxon>
        <taxon>Salvia subgen. Calosphace</taxon>
        <taxon>core Calosphace</taxon>
    </lineage>
</organism>
<proteinExistence type="predicted"/>
<feature type="transmembrane region" description="Helical" evidence="1">
    <location>
        <begin position="225"/>
        <end position="248"/>
    </location>
</feature>
<evidence type="ECO:0000256" key="1">
    <source>
        <dbReference type="SAM" id="Phobius"/>
    </source>
</evidence>
<dbReference type="OrthoDB" id="911961at2759"/>
<sequence>MEHLNNIYFILIESVTIIFSWKKLFTQITFATILPLSLLSLLHAHISKLLFSNIQNPSFNNINPNKWRVFLFNAAYIVLFLALSLVSTTAVVEAVARVYTSSEPRFTEVMRVALKVWKRVTATLLWSLLLLVSYNAAAFALISPWIPYSLIFFSAYAVGFVYISVVWHLASVVSMLEDRGGADAMIKGMGLVKGRMVISGVVFFLLNLCFVWVEVVFERYVVVGIGRRIGCGIVCLLVFCGITLLGLVTQTVVYFEFKLYHGEIIIIPIANSKDARVDLGDYAPLIRSNEVDRC</sequence>
<dbReference type="Proteomes" id="UP000298416">
    <property type="component" value="Unassembled WGS sequence"/>
</dbReference>
<reference evidence="2" key="2">
    <citation type="submission" date="2020-08" db="EMBL/GenBank/DDBJ databases">
        <title>Plant Genome Project.</title>
        <authorList>
            <person name="Zhang R.-G."/>
        </authorList>
    </citation>
    <scope>NUCLEOTIDE SEQUENCE</scope>
    <source>
        <strain evidence="2">Huo1</strain>
        <tissue evidence="2">Leaf</tissue>
    </source>
</reference>
<dbReference type="AlphaFoldDB" id="A0A8X8X9P3"/>
<feature type="transmembrane region" description="Helical" evidence="1">
    <location>
        <begin position="71"/>
        <end position="99"/>
    </location>
</feature>
<keyword evidence="1" id="KW-1133">Transmembrane helix</keyword>
<dbReference type="PANTHER" id="PTHR33133:SF5">
    <property type="entry name" value="OS08G0107100 PROTEIN"/>
    <property type="match status" value="1"/>
</dbReference>
<comment type="caution">
    <text evidence="2">The sequence shown here is derived from an EMBL/GenBank/DDBJ whole genome shotgun (WGS) entry which is preliminary data.</text>
</comment>
<feature type="transmembrane region" description="Helical" evidence="1">
    <location>
        <begin position="120"/>
        <end position="142"/>
    </location>
</feature>